<keyword evidence="3" id="KW-1185">Reference proteome</keyword>
<dbReference type="EMBL" id="KI669499">
    <property type="protein sequence ID" value="OCF35465.1"/>
    <property type="molecule type" value="Genomic_DNA"/>
</dbReference>
<feature type="compositionally biased region" description="Low complexity" evidence="1">
    <location>
        <begin position="531"/>
        <end position="553"/>
    </location>
</feature>
<reference evidence="3" key="2">
    <citation type="submission" date="2013-12" db="EMBL/GenBank/DDBJ databases">
        <title>Evolution of pathogenesis and genome organization in the Tremellales.</title>
        <authorList>
            <person name="Cuomo C."/>
            <person name="Litvintseva A."/>
            <person name="Heitman J."/>
            <person name="Chen Y."/>
            <person name="Sun S."/>
            <person name="Springer D."/>
            <person name="Dromer F."/>
            <person name="Young S."/>
            <person name="Zeng Q."/>
            <person name="Chapman S."/>
            <person name="Gujja S."/>
            <person name="Saif S."/>
            <person name="Birren B."/>
        </authorList>
    </citation>
    <scope>NUCLEOTIDE SEQUENCE [LARGE SCALE GENOMIC DNA]</scope>
    <source>
        <strain evidence="3">BCC8398</strain>
    </source>
</reference>
<feature type="region of interest" description="Disordered" evidence="1">
    <location>
        <begin position="457"/>
        <end position="558"/>
    </location>
</feature>
<dbReference type="AlphaFoldDB" id="A0A1B9GX03"/>
<evidence type="ECO:0000256" key="1">
    <source>
        <dbReference type="SAM" id="MobiDB-lite"/>
    </source>
</evidence>
<feature type="compositionally biased region" description="Polar residues" evidence="1">
    <location>
        <begin position="601"/>
        <end position="611"/>
    </location>
</feature>
<feature type="region of interest" description="Disordered" evidence="1">
    <location>
        <begin position="590"/>
        <end position="621"/>
    </location>
</feature>
<dbReference type="OrthoDB" id="2593364at2759"/>
<sequence length="621" mass="67508">MPPRSGRETRGSAREAAETPGSKRKRRPSTEALPKAVLPSASSLPQPASPNKLSVEINGTPDSKRQKISLKVKSDHQYWDEVPDALSKNIRESLVTVIAQMALDLPSPLNNILALWLPPDFTQKEENTLGYVLRQPDLTWDKLAYPNPVPARSQFHVPVPPLPSHLRPHGIYNFCASLYTLLTEIEPEQGVADSGIDVERWALTQKTPQTGEWFTSAVDVRETAKKGEAGSMASIAASGSNFGHASAITLQSGLVDASPKAPTLSESVIRRASLKMNRWKERRAPSRNGGFGSIPRGVTIPTVAPVIFTPSFGPSFDSTLTSGEQGYYSTLEGMHERARHREWAGRALRRSKLAEEGGYYGMLDAENDKGKIKETIDSLLANNNLMIAELHAWQDLRLRKGVSIVTERENQLAEELLGSLSRLTGNVRPTDIMLTASSSKRGSAHELARRFLPVHGPLIRGTLDPRRPHALHDNTTVRMKTPTNPPSLNGSTNPAASPHAPPPMKMPPPPIPSFVPPPPHTLPNNSSRYPTTTTNHRSSSSSTPTRQSYPYSSNQTDVNNHNNALYTRPVTAPVPSPNMALPGSSALYPRSAVPSSSSSSNLRQGFGQNPGSGAYTIGMRG</sequence>
<gene>
    <name evidence="2" type="ORF">I316_03017</name>
</gene>
<feature type="region of interest" description="Disordered" evidence="1">
    <location>
        <begin position="1"/>
        <end position="66"/>
    </location>
</feature>
<feature type="compositionally biased region" description="Basic and acidic residues" evidence="1">
    <location>
        <begin position="463"/>
        <end position="472"/>
    </location>
</feature>
<feature type="compositionally biased region" description="Polar residues" evidence="1">
    <location>
        <begin position="473"/>
        <end position="493"/>
    </location>
</feature>
<dbReference type="Proteomes" id="UP000092666">
    <property type="component" value="Unassembled WGS sequence"/>
</dbReference>
<reference evidence="2 3" key="1">
    <citation type="submission" date="2013-07" db="EMBL/GenBank/DDBJ databases">
        <title>The Genome Sequence of Cryptococcus heveanensis BCC8398.</title>
        <authorList>
            <consortium name="The Broad Institute Genome Sequencing Platform"/>
            <person name="Cuomo C."/>
            <person name="Litvintseva A."/>
            <person name="Chen Y."/>
            <person name="Heitman J."/>
            <person name="Sun S."/>
            <person name="Springer D."/>
            <person name="Dromer F."/>
            <person name="Young S.K."/>
            <person name="Zeng Q."/>
            <person name="Gargeya S."/>
            <person name="Fitzgerald M."/>
            <person name="Abouelleil A."/>
            <person name="Alvarado L."/>
            <person name="Berlin A.M."/>
            <person name="Chapman S.B."/>
            <person name="Dewar J."/>
            <person name="Goldberg J."/>
            <person name="Griggs A."/>
            <person name="Gujja S."/>
            <person name="Hansen M."/>
            <person name="Howarth C."/>
            <person name="Imamovic A."/>
            <person name="Larimer J."/>
            <person name="McCowan C."/>
            <person name="Murphy C."/>
            <person name="Pearson M."/>
            <person name="Priest M."/>
            <person name="Roberts A."/>
            <person name="Saif S."/>
            <person name="Shea T."/>
            <person name="Sykes S."/>
            <person name="Wortman J."/>
            <person name="Nusbaum C."/>
            <person name="Birren B."/>
        </authorList>
    </citation>
    <scope>NUCLEOTIDE SEQUENCE [LARGE SCALE GENOMIC DNA]</scope>
    <source>
        <strain evidence="2 3">BCC8398</strain>
    </source>
</reference>
<feature type="compositionally biased region" description="Basic and acidic residues" evidence="1">
    <location>
        <begin position="1"/>
        <end position="17"/>
    </location>
</feature>
<feature type="compositionally biased region" description="Pro residues" evidence="1">
    <location>
        <begin position="499"/>
        <end position="521"/>
    </location>
</feature>
<name>A0A1B9GX03_9TREE</name>
<evidence type="ECO:0000313" key="2">
    <source>
        <dbReference type="EMBL" id="OCF35465.1"/>
    </source>
</evidence>
<organism evidence="2 3">
    <name type="scientific">Kwoniella heveanensis BCC8398</name>
    <dbReference type="NCBI Taxonomy" id="1296120"/>
    <lineage>
        <taxon>Eukaryota</taxon>
        <taxon>Fungi</taxon>
        <taxon>Dikarya</taxon>
        <taxon>Basidiomycota</taxon>
        <taxon>Agaricomycotina</taxon>
        <taxon>Tremellomycetes</taxon>
        <taxon>Tremellales</taxon>
        <taxon>Cryptococcaceae</taxon>
        <taxon>Kwoniella</taxon>
    </lineage>
</organism>
<evidence type="ECO:0000313" key="3">
    <source>
        <dbReference type="Proteomes" id="UP000092666"/>
    </source>
</evidence>
<dbReference type="STRING" id="1296120.A0A1B9GX03"/>
<protein>
    <submittedName>
        <fullName evidence="2">Uncharacterized protein</fullName>
    </submittedName>
</protein>
<accession>A0A1B9GX03</accession>
<proteinExistence type="predicted"/>
<feature type="compositionally biased region" description="Low complexity" evidence="1">
    <location>
        <begin position="38"/>
        <end position="50"/>
    </location>
</feature>